<proteinExistence type="inferred from homology"/>
<name>A0ABY6K8R1_9ARAC</name>
<reference evidence="2 3" key="1">
    <citation type="submission" date="2022-01" db="EMBL/GenBank/DDBJ databases">
        <title>A chromosomal length assembly of Cordylochernes scorpioides.</title>
        <authorList>
            <person name="Zeh D."/>
            <person name="Zeh J."/>
        </authorList>
    </citation>
    <scope>NUCLEOTIDE SEQUENCE [LARGE SCALE GENOMIC DNA]</scope>
    <source>
        <strain evidence="2">IN4F17</strain>
        <tissue evidence="2">Whole Body</tissue>
    </source>
</reference>
<dbReference type="InterPro" id="IPR012341">
    <property type="entry name" value="6hp_glycosidase-like_sf"/>
</dbReference>
<dbReference type="PRINTS" id="PR01951">
    <property type="entry name" value="LANCEUKARYTE"/>
</dbReference>
<dbReference type="InterPro" id="IPR007822">
    <property type="entry name" value="LANC-like"/>
</dbReference>
<gene>
    <name evidence="2" type="ORF">LAZ67_2006562</name>
</gene>
<accession>A0ABY6K8R1</accession>
<dbReference type="Pfam" id="PF05147">
    <property type="entry name" value="LANC_like"/>
    <property type="match status" value="1"/>
</dbReference>
<dbReference type="PANTHER" id="PTHR12736:SF21">
    <property type="entry name" value="LANC-LIKE PROTEIN 2"/>
    <property type="match status" value="1"/>
</dbReference>
<evidence type="ECO:0000313" key="2">
    <source>
        <dbReference type="EMBL" id="UYV64097.1"/>
    </source>
</evidence>
<dbReference type="SUPFAM" id="SSF158745">
    <property type="entry name" value="LanC-like"/>
    <property type="match status" value="1"/>
</dbReference>
<dbReference type="Proteomes" id="UP001235939">
    <property type="component" value="Chromosome 02"/>
</dbReference>
<dbReference type="InterPro" id="IPR020464">
    <property type="entry name" value="LanC-like_prot_euk"/>
</dbReference>
<dbReference type="CDD" id="cd04794">
    <property type="entry name" value="euk_LANCL"/>
    <property type="match status" value="1"/>
</dbReference>
<organism evidence="2 3">
    <name type="scientific">Cordylochernes scorpioides</name>
    <dbReference type="NCBI Taxonomy" id="51811"/>
    <lineage>
        <taxon>Eukaryota</taxon>
        <taxon>Metazoa</taxon>
        <taxon>Ecdysozoa</taxon>
        <taxon>Arthropoda</taxon>
        <taxon>Chelicerata</taxon>
        <taxon>Arachnida</taxon>
        <taxon>Pseudoscorpiones</taxon>
        <taxon>Cheliferoidea</taxon>
        <taxon>Chernetidae</taxon>
        <taxon>Cordylochernes</taxon>
    </lineage>
</organism>
<keyword evidence="3" id="KW-1185">Reference proteome</keyword>
<comment type="similarity">
    <text evidence="1">Belongs to the LanC-like protein family.</text>
</comment>
<dbReference type="PRINTS" id="PR01950">
    <property type="entry name" value="LANCSUPER"/>
</dbReference>
<dbReference type="EMBL" id="CP092864">
    <property type="protein sequence ID" value="UYV64097.1"/>
    <property type="molecule type" value="Genomic_DNA"/>
</dbReference>
<dbReference type="Gene3D" id="1.50.10.10">
    <property type="match status" value="1"/>
</dbReference>
<dbReference type="SMART" id="SM01260">
    <property type="entry name" value="LANC_like"/>
    <property type="match status" value="1"/>
</dbReference>
<sequence length="407" mass="45927">MARLTRAFENPYSDYDDTVKYYNNITKRLVKKCEHQIKSLITDQLLWKLEMDMESHLDWKDQTVYSGTAGIAMMYMHLANIFDQQDYLDKAALLLQNPDQSYNSRKISFLSGVSGTRAVSIVLNHKRNMFESAEPQVKLLEEIGNKVLLDPDLPDELMTGRAGYLYSLLFVNRSVPVSEILIRNVVKVILKSGQNLAKKEWSPNTLVYKLHGNYYLGVLHGVSGILSTLLLAREYMSFDDLNHLVKPAIDCVLGLKLPSGNFPAYVGNDTDRLVQWCHGAPGILYLFSQAYAIYGEQRYLEAAVECGEVIWERGLLKKGYGLCHGVAGNAYAFLRLFKITNDDKYLHRALKFSEWISDYGKHGCREADHPLSLYEGLAGTIHFLASLVVTGNSAVFPGFDLPSHGSY</sequence>
<evidence type="ECO:0000313" key="3">
    <source>
        <dbReference type="Proteomes" id="UP001235939"/>
    </source>
</evidence>
<protein>
    <submittedName>
        <fullName evidence="2">LANCL1</fullName>
    </submittedName>
</protein>
<dbReference type="PANTHER" id="PTHR12736">
    <property type="entry name" value="LANC-LIKE PROTEIN"/>
    <property type="match status" value="1"/>
</dbReference>
<evidence type="ECO:0000256" key="1">
    <source>
        <dbReference type="ARBA" id="ARBA00007179"/>
    </source>
</evidence>